<accession>A0A3M8K9U7</accession>
<keyword evidence="2" id="KW-1185">Reference proteome</keyword>
<name>A0A3M8K9U7_9CORY</name>
<comment type="caution">
    <text evidence="1">The sequence shown here is derived from an EMBL/GenBank/DDBJ whole genome shotgun (WGS) entry which is preliminary data.</text>
</comment>
<evidence type="ECO:0000313" key="1">
    <source>
        <dbReference type="EMBL" id="RNE49228.1"/>
    </source>
</evidence>
<organism evidence="1 2">
    <name type="scientific">Corynebacterium alimapuense</name>
    <dbReference type="NCBI Taxonomy" id="1576874"/>
    <lineage>
        <taxon>Bacteria</taxon>
        <taxon>Bacillati</taxon>
        <taxon>Actinomycetota</taxon>
        <taxon>Actinomycetes</taxon>
        <taxon>Mycobacteriales</taxon>
        <taxon>Corynebacteriaceae</taxon>
        <taxon>Corynebacterium</taxon>
    </lineage>
</organism>
<dbReference type="Proteomes" id="UP000266975">
    <property type="component" value="Unassembled WGS sequence"/>
</dbReference>
<dbReference type="OrthoDB" id="3404503at2"/>
<sequence>MRKDSPRWVEISRSEYDHERAGLDALGGLIPDAAPYRLWTNFEFQDSQGTWNEVDALVLGRGRLH</sequence>
<gene>
    <name evidence="1" type="ORF">C5L39_02280</name>
</gene>
<proteinExistence type="predicted"/>
<dbReference type="AlphaFoldDB" id="A0A3M8K9U7"/>
<protein>
    <submittedName>
        <fullName evidence="1">Uncharacterized protein</fullName>
    </submittedName>
</protein>
<dbReference type="EMBL" id="PTJO01000003">
    <property type="protein sequence ID" value="RNE49228.1"/>
    <property type="molecule type" value="Genomic_DNA"/>
</dbReference>
<dbReference type="RefSeq" id="WP_123047275.1">
    <property type="nucleotide sequence ID" value="NZ_PTJO01000003.1"/>
</dbReference>
<evidence type="ECO:0000313" key="2">
    <source>
        <dbReference type="Proteomes" id="UP000266975"/>
    </source>
</evidence>
<reference evidence="1 2" key="1">
    <citation type="submission" date="2018-02" db="EMBL/GenBank/DDBJ databases">
        <title>Corynebacterium alimpuense sp. nov., a marine obligate actinomycete isolated from sediments of Valparaiso bay, Chile.</title>
        <authorList>
            <person name="Claverias F."/>
            <person name="Gonzales-Siles L."/>
            <person name="Salva-Serra F."/>
            <person name="Inganaes E."/>
            <person name="Molin K."/>
            <person name="Cumsille A."/>
            <person name="Undabarrena A."/>
            <person name="Couve E."/>
            <person name="Moore E.R.B."/>
            <person name="Gomila M."/>
            <person name="Camara B."/>
        </authorList>
    </citation>
    <scope>NUCLEOTIDE SEQUENCE [LARGE SCALE GENOMIC DNA]</scope>
    <source>
        <strain evidence="1 2">CCUG 69366</strain>
    </source>
</reference>